<proteinExistence type="predicted"/>
<evidence type="ECO:0000256" key="2">
    <source>
        <dbReference type="ARBA" id="ARBA00022692"/>
    </source>
</evidence>
<feature type="transmembrane region" description="Helical" evidence="5">
    <location>
        <begin position="329"/>
        <end position="350"/>
    </location>
</feature>
<keyword evidence="4 5" id="KW-0472">Membrane</keyword>
<dbReference type="GO" id="GO:0015377">
    <property type="term" value="F:chloride:monoatomic cation symporter activity"/>
    <property type="evidence" value="ECO:0007669"/>
    <property type="project" value="InterPro"/>
</dbReference>
<feature type="transmembrane region" description="Helical" evidence="5">
    <location>
        <begin position="995"/>
        <end position="1014"/>
    </location>
</feature>
<dbReference type="PANTHER" id="PTHR11827:SF72">
    <property type="entry name" value="GH08340P"/>
    <property type="match status" value="1"/>
</dbReference>
<comment type="subcellular location">
    <subcellularLocation>
        <location evidence="1">Membrane</location>
        <topology evidence="1">Multi-pass membrane protein</topology>
    </subcellularLocation>
</comment>
<dbReference type="InterPro" id="IPR004842">
    <property type="entry name" value="SLC12A_fam"/>
</dbReference>
<dbReference type="Pfam" id="PF03522">
    <property type="entry name" value="SLC12"/>
    <property type="match status" value="1"/>
</dbReference>
<evidence type="ECO:0000256" key="1">
    <source>
        <dbReference type="ARBA" id="ARBA00004141"/>
    </source>
</evidence>
<keyword evidence="2 5" id="KW-0812">Transmembrane</keyword>
<organism evidence="7 8">
    <name type="scientific">Ascaris lumbricoides</name>
    <name type="common">Giant roundworm</name>
    <dbReference type="NCBI Taxonomy" id="6252"/>
    <lineage>
        <taxon>Eukaryota</taxon>
        <taxon>Metazoa</taxon>
        <taxon>Ecdysozoa</taxon>
        <taxon>Nematoda</taxon>
        <taxon>Chromadorea</taxon>
        <taxon>Rhabditida</taxon>
        <taxon>Spirurina</taxon>
        <taxon>Ascaridomorpha</taxon>
        <taxon>Ascaridoidea</taxon>
        <taxon>Ascarididae</taxon>
        <taxon>Ascaris</taxon>
    </lineage>
</organism>
<feature type="transmembrane region" description="Helical" evidence="5">
    <location>
        <begin position="735"/>
        <end position="753"/>
    </location>
</feature>
<evidence type="ECO:0000313" key="8">
    <source>
        <dbReference type="WBParaSite" id="ALUE_0000708101-mRNA-1"/>
    </source>
</evidence>
<reference evidence="8" key="1">
    <citation type="submission" date="2023-03" db="UniProtKB">
        <authorList>
            <consortium name="WormBaseParasite"/>
        </authorList>
    </citation>
    <scope>IDENTIFICATION</scope>
</reference>
<protein>
    <submittedName>
        <fullName evidence="8">SLC12A transporter C-terminal domain-containing protein</fullName>
    </submittedName>
</protein>
<evidence type="ECO:0000259" key="6">
    <source>
        <dbReference type="Pfam" id="PF03522"/>
    </source>
</evidence>
<dbReference type="AlphaFoldDB" id="A0A9J2PBL0"/>
<feature type="transmembrane region" description="Helical" evidence="5">
    <location>
        <begin position="698"/>
        <end position="723"/>
    </location>
</feature>
<keyword evidence="3 5" id="KW-1133">Transmembrane helix</keyword>
<accession>A0A9J2PBL0</accession>
<feature type="transmembrane region" description="Helical" evidence="5">
    <location>
        <begin position="673"/>
        <end position="692"/>
    </location>
</feature>
<feature type="transmembrane region" description="Helical" evidence="5">
    <location>
        <begin position="466"/>
        <end position="485"/>
    </location>
</feature>
<feature type="domain" description="SLC12A transporter C-terminal" evidence="6">
    <location>
        <begin position="933"/>
        <end position="1011"/>
    </location>
</feature>
<evidence type="ECO:0000313" key="7">
    <source>
        <dbReference type="Proteomes" id="UP000036681"/>
    </source>
</evidence>
<evidence type="ECO:0000256" key="4">
    <source>
        <dbReference type="ARBA" id="ARBA00023136"/>
    </source>
</evidence>
<keyword evidence="7" id="KW-1185">Reference proteome</keyword>
<dbReference type="PANTHER" id="PTHR11827">
    <property type="entry name" value="SOLUTE CARRIER FAMILY 12, CATION COTRANSPORTERS"/>
    <property type="match status" value="1"/>
</dbReference>
<evidence type="ECO:0000256" key="3">
    <source>
        <dbReference type="ARBA" id="ARBA00022989"/>
    </source>
</evidence>
<feature type="transmembrane region" description="Helical" evidence="5">
    <location>
        <begin position="759"/>
        <end position="777"/>
    </location>
</feature>
<name>A0A9J2PBL0_ASCLU</name>
<dbReference type="Proteomes" id="UP000036681">
    <property type="component" value="Unplaced"/>
</dbReference>
<dbReference type="WBParaSite" id="ALUE_0000708101-mRNA-1">
    <property type="protein sequence ID" value="ALUE_0000708101-mRNA-1"/>
    <property type="gene ID" value="ALUE_0000708101"/>
</dbReference>
<dbReference type="InterPro" id="IPR018491">
    <property type="entry name" value="SLC12_C"/>
</dbReference>
<feature type="transmembrane region" description="Helical" evidence="5">
    <location>
        <begin position="505"/>
        <end position="529"/>
    </location>
</feature>
<feature type="transmembrane region" description="Helical" evidence="5">
    <location>
        <begin position="91"/>
        <end position="111"/>
    </location>
</feature>
<evidence type="ECO:0000256" key="5">
    <source>
        <dbReference type="SAM" id="Phobius"/>
    </source>
</evidence>
<dbReference type="GO" id="GO:0016020">
    <property type="term" value="C:membrane"/>
    <property type="evidence" value="ECO:0007669"/>
    <property type="project" value="UniProtKB-SubCell"/>
</dbReference>
<feature type="transmembrane region" description="Helical" evidence="5">
    <location>
        <begin position="123"/>
        <end position="144"/>
    </location>
</feature>
<sequence length="1190" mass="132989">MVEVRPFEVETTVTDVTTFDDTDDLLGDGLISLTPRGSKKDRTSDKRKSKSDSVSCPIYGLDRRVIRNVLSTFIVQDDDAPYANGVLTTSVVIFLSYIQNCLLPAFLIVRLPWVVGFLGFWEFLLAVAFDLVLVLVSACSVVAASTNGSDRFFGGPFLVFCNNFGSDIAIVVSYFGSASIYGVMGRLPCKKIAGFRHSAASIHRPQLIFVEGQLRGLVPGSPRFGVCNGVSAQGCPELGKKWMVHPHVTHQANSSEVKNKWPPWARKNRPGLCAWRGWVRSYSHFPRQKEHFIVFFNILSMAAVDKASFSPDASWNSTVLKALLDDADGADISLLYFCIFLVIAVIYVGIGKRVLKLVFFKTMQHKRSFVFVCAAHSNKKGADGSAATASGLNFRRCSGSDQIPTSFFKTLDVRPVFASEDDGDAMANCGFDMVLSNVNANIASLVGLEFDDWRAIVYQYRIFKNVLNVHMASFVGCAVLMLPLFTGTVLGANIPSALAAPTKKFARGIISALISLFLLVIVLGALIAIGIERDLLLDKFGEGSIRRLALPLTLQYLLHSFRVPCRLRIQVANPLFIICAVMMISTAAAGQKLHCSASRTKEVDYLIQIVFIVEDLSGFTFRNVAEKTRVTKDDFVERLGHIGVMPAKSLLLSLTTSHKFPVPRFFFYRRNRLRHLTSLLIVTCVVALFAAFKSVDHIIIVSSCTVLVALSVINFCAAVCSAFEFPSWKPHTRVFVWPFAVLGALACWITAFITEPSIISVLTVCSFFCYTTANVLGRRSNAEMRIRPRCIVFTRFPASSDNLFRLAKLISENRNTLCISLIRYVYDQEHAGRLEVHASQRSMNAMNLPGYATQFMYRKISSLHSVASALANCCALGAFHSNTVILDYPSHAALAGAAEQILYQYHMHRVCIRQCNLIMVKGQFQLVIKSLSSQCMIDVWWIIDSGDTLLLLAHILKRNGPWHRAAIRLFVVIESSGDGQRVEHDIKRWLSFNHLILHSIHILYMDVLIIYSRVHISARAQNSAEVSRAAERIAFCKTDEDIWALSYIREYTFLRELKIRQRFREPPKESLSARLMKIFRLSNGSLLQSAVDRGYRPQEGDTTSSSYSLRPVTVGTTSSSEQLHRAQHLNKVVLERSRESFVVLLNIPEPPAQLERFWVYLTYLDKLTEGLNRVLLVRGIDSETSAINYE</sequence>